<sequence>MLSSSSYCCSWSSPRSGLCLSGEGQDELKKKLVETLLAVLRQGADEAWNPAAEDQRFDRCHRLRQTKDVVIIKFIVKDSIEERMLELQDKKRKLIARAFSKKLTTEERQQARINDIKTLMDLSGMVPGQSTK</sequence>
<proteinExistence type="predicted"/>
<evidence type="ECO:0000256" key="4">
    <source>
        <dbReference type="ARBA" id="ARBA00022840"/>
    </source>
</evidence>
<dbReference type="PANTHER" id="PTHR45626">
    <property type="entry name" value="TRANSCRIPTION TERMINATION FACTOR 2-RELATED"/>
    <property type="match status" value="1"/>
</dbReference>
<gene>
    <name evidence="6" type="primary">LOC110973532</name>
</gene>
<evidence type="ECO:0000313" key="5">
    <source>
        <dbReference type="Proteomes" id="UP000694845"/>
    </source>
</evidence>
<keyword evidence="3" id="KW-0347">Helicase</keyword>
<dbReference type="GO" id="GO:0006281">
    <property type="term" value="P:DNA repair"/>
    <property type="evidence" value="ECO:0007669"/>
    <property type="project" value="TreeGrafter"/>
</dbReference>
<dbReference type="Proteomes" id="UP000694845">
    <property type="component" value="Unplaced"/>
</dbReference>
<dbReference type="GO" id="GO:0008094">
    <property type="term" value="F:ATP-dependent activity, acting on DNA"/>
    <property type="evidence" value="ECO:0007669"/>
    <property type="project" value="TreeGrafter"/>
</dbReference>
<evidence type="ECO:0000256" key="2">
    <source>
        <dbReference type="ARBA" id="ARBA00022801"/>
    </source>
</evidence>
<dbReference type="InterPro" id="IPR050628">
    <property type="entry name" value="SNF2_RAD54_helicase_TF"/>
</dbReference>
<dbReference type="OrthoDB" id="276744at2759"/>
<dbReference type="KEGG" id="aplc:110973532"/>
<dbReference type="GeneID" id="110973532"/>
<dbReference type="RefSeq" id="XP_022080105.1">
    <property type="nucleotide sequence ID" value="XM_022224413.1"/>
</dbReference>
<evidence type="ECO:0000313" key="6">
    <source>
        <dbReference type="RefSeq" id="XP_022080105.1"/>
    </source>
</evidence>
<dbReference type="SUPFAM" id="SSF52540">
    <property type="entry name" value="P-loop containing nucleoside triphosphate hydrolases"/>
    <property type="match status" value="1"/>
</dbReference>
<name>A0A8B7XJI0_ACAPL</name>
<protein>
    <submittedName>
        <fullName evidence="6">Helicase-like transcription factor</fullName>
    </submittedName>
</protein>
<dbReference type="PANTHER" id="PTHR45626:SF17">
    <property type="entry name" value="HELICASE-LIKE TRANSCRIPTION FACTOR"/>
    <property type="match status" value="1"/>
</dbReference>
<keyword evidence="5" id="KW-1185">Reference proteome</keyword>
<keyword evidence="1" id="KW-0547">Nucleotide-binding</keyword>
<dbReference type="GO" id="GO:0004386">
    <property type="term" value="F:helicase activity"/>
    <property type="evidence" value="ECO:0007669"/>
    <property type="project" value="UniProtKB-KW"/>
</dbReference>
<keyword evidence="2" id="KW-0378">Hydrolase</keyword>
<dbReference type="GO" id="GO:0016787">
    <property type="term" value="F:hydrolase activity"/>
    <property type="evidence" value="ECO:0007669"/>
    <property type="project" value="UniProtKB-KW"/>
</dbReference>
<evidence type="ECO:0000256" key="1">
    <source>
        <dbReference type="ARBA" id="ARBA00022741"/>
    </source>
</evidence>
<dbReference type="GO" id="GO:0005634">
    <property type="term" value="C:nucleus"/>
    <property type="evidence" value="ECO:0007669"/>
    <property type="project" value="TreeGrafter"/>
</dbReference>
<reference evidence="6" key="1">
    <citation type="submission" date="2025-08" db="UniProtKB">
        <authorList>
            <consortium name="RefSeq"/>
        </authorList>
    </citation>
    <scope>IDENTIFICATION</scope>
</reference>
<keyword evidence="4" id="KW-0067">ATP-binding</keyword>
<dbReference type="GO" id="GO:0005524">
    <property type="term" value="F:ATP binding"/>
    <property type="evidence" value="ECO:0007669"/>
    <property type="project" value="UniProtKB-KW"/>
</dbReference>
<dbReference type="InterPro" id="IPR027417">
    <property type="entry name" value="P-loop_NTPase"/>
</dbReference>
<accession>A0A8B7XJI0</accession>
<organism evidence="5 6">
    <name type="scientific">Acanthaster planci</name>
    <name type="common">Crown-of-thorns starfish</name>
    <dbReference type="NCBI Taxonomy" id="133434"/>
    <lineage>
        <taxon>Eukaryota</taxon>
        <taxon>Metazoa</taxon>
        <taxon>Echinodermata</taxon>
        <taxon>Eleutherozoa</taxon>
        <taxon>Asterozoa</taxon>
        <taxon>Asteroidea</taxon>
        <taxon>Valvatacea</taxon>
        <taxon>Valvatida</taxon>
        <taxon>Acanthasteridae</taxon>
        <taxon>Acanthaster</taxon>
    </lineage>
</organism>
<evidence type="ECO:0000256" key="3">
    <source>
        <dbReference type="ARBA" id="ARBA00022806"/>
    </source>
</evidence>
<dbReference type="Gene3D" id="3.40.50.300">
    <property type="entry name" value="P-loop containing nucleotide triphosphate hydrolases"/>
    <property type="match status" value="1"/>
</dbReference>
<dbReference type="AlphaFoldDB" id="A0A8B7XJI0"/>